<keyword evidence="1" id="KW-0812">Transmembrane</keyword>
<dbReference type="Pfam" id="PF14341">
    <property type="entry name" value="PilX_N"/>
    <property type="match status" value="1"/>
</dbReference>
<feature type="domain" description="Type 4 fimbrial biogenesis protein PilX N-terminal" evidence="2">
    <location>
        <begin position="17"/>
        <end position="65"/>
    </location>
</feature>
<gene>
    <name evidence="3" type="ORF">QEG23_000648</name>
</gene>
<comment type="caution">
    <text evidence="3">The sequence shown here is derived from an EMBL/GenBank/DDBJ whole genome shotgun (WGS) entry which is preliminary data.</text>
</comment>
<sequence length="171" mass="18391">MRHRANRAPMLPRRQEGAVLYVALIMLLLLALIGIAGMQVAGMQEKMASNYRAVNRSFQNAEGVVRNAERAAEAIANRTDVPTGSVLASGDISYDCEDRFDPVQWGRSQVITAVPKVSVRRIDKCGGPGGNALDEGQADDSATYTYQITAFAADDPANATSSSVIDTIFKL</sequence>
<name>A0AAI9BZB3_STEMA</name>
<evidence type="ECO:0000313" key="4">
    <source>
        <dbReference type="Proteomes" id="UP001218208"/>
    </source>
</evidence>
<keyword evidence="1" id="KW-0472">Membrane</keyword>
<organism evidence="3 4">
    <name type="scientific">Stenotrophomonas maltophilia</name>
    <name type="common">Pseudomonas maltophilia</name>
    <name type="synonym">Xanthomonas maltophilia</name>
    <dbReference type="NCBI Taxonomy" id="40324"/>
    <lineage>
        <taxon>Bacteria</taxon>
        <taxon>Pseudomonadati</taxon>
        <taxon>Pseudomonadota</taxon>
        <taxon>Gammaproteobacteria</taxon>
        <taxon>Lysobacterales</taxon>
        <taxon>Lysobacteraceae</taxon>
        <taxon>Stenotrophomonas</taxon>
        <taxon>Stenotrophomonas maltophilia group</taxon>
    </lineage>
</organism>
<evidence type="ECO:0000313" key="3">
    <source>
        <dbReference type="EMBL" id="EKT4091168.1"/>
    </source>
</evidence>
<evidence type="ECO:0000259" key="2">
    <source>
        <dbReference type="Pfam" id="PF14341"/>
    </source>
</evidence>
<dbReference type="AlphaFoldDB" id="A0AAI9BZB3"/>
<dbReference type="Proteomes" id="UP001218208">
    <property type="component" value="Unassembled WGS sequence"/>
</dbReference>
<protein>
    <submittedName>
        <fullName evidence="3">Pilus assembly protein</fullName>
    </submittedName>
</protein>
<dbReference type="InterPro" id="IPR025746">
    <property type="entry name" value="PilX_N_dom"/>
</dbReference>
<reference evidence="3" key="1">
    <citation type="submission" date="2022-07" db="EMBL/GenBank/DDBJ databases">
        <authorList>
            <consortium name="DAFM: The Division of Animal and Food Microbiology"/>
        </authorList>
    </citation>
    <scope>NUCLEOTIDE SEQUENCE</scope>
    <source>
        <strain evidence="3">19MO01SH01-2</strain>
    </source>
</reference>
<evidence type="ECO:0000256" key="1">
    <source>
        <dbReference type="SAM" id="Phobius"/>
    </source>
</evidence>
<dbReference type="RefSeq" id="WP_110711783.1">
    <property type="nucleotide sequence ID" value="NZ_CP029773.1"/>
</dbReference>
<feature type="transmembrane region" description="Helical" evidence="1">
    <location>
        <begin position="20"/>
        <end position="42"/>
    </location>
</feature>
<accession>A0AAI9BZB3</accession>
<dbReference type="EMBL" id="ABLOJW010000003">
    <property type="protein sequence ID" value="EKT4091168.1"/>
    <property type="molecule type" value="Genomic_DNA"/>
</dbReference>
<keyword evidence="1" id="KW-1133">Transmembrane helix</keyword>
<proteinExistence type="predicted"/>